<dbReference type="SMART" id="SM01038">
    <property type="entry name" value="Bgal_small_N"/>
    <property type="match status" value="1"/>
</dbReference>
<evidence type="ECO:0000256" key="1">
    <source>
        <dbReference type="ARBA" id="ARBA00001412"/>
    </source>
</evidence>
<dbReference type="GO" id="GO:0030246">
    <property type="term" value="F:carbohydrate binding"/>
    <property type="evidence" value="ECO:0007669"/>
    <property type="project" value="InterPro"/>
</dbReference>
<dbReference type="Gene3D" id="3.20.20.80">
    <property type="entry name" value="Glycosidases"/>
    <property type="match status" value="1"/>
</dbReference>
<dbReference type="InterPro" id="IPR017853">
    <property type="entry name" value="GH"/>
</dbReference>
<dbReference type="AlphaFoldDB" id="A0A3S0BPU6"/>
<dbReference type="Pfam" id="PF02837">
    <property type="entry name" value="Glyco_hydro_2_N"/>
    <property type="match status" value="1"/>
</dbReference>
<keyword evidence="10" id="KW-1185">Reference proteome</keyword>
<name>A0A3S0BPU6_9BACL</name>
<sequence length="1033" mass="116877">MEPKEQPDWKNMNILTRHTEEPRASLIPYADAETALEGERASSPFYQSLNGSWPFYYAESPLGALANFYEDHYDASGWDTLPVPSNWQLHGYGRPQYSSCPYPFPIDPPNVPLENPTGCYRTEFTLREGWEERRVHLVFEGVDAAFHLWVNGKPVGYSQGSHFTSEFNVSPYLREGMNTIAVQVYQWSDGSYLESQDKWRLSGIFRDVYLTAHAALSLRDVRVRTRFPNGYASAVLEFTTELAFPDSEACKGCTLRTTLQDAEGNAIFNREHRVGPEEVVLELTETIHAPRLWTAETPHLHALLFTLCDEEDQILEVKKIDVGFRDIVVSEGRLLINGSPIIIRGVNRNEFDPELGYVTTMASMVRDIILMKQHNINTVRLSHYPNDTRWLELCDRYGLYVIDETDLETHGFHFYGNESYLAQHPDWREAFVQRARRMVERDKNHPSIILWSLGNESGYGENHDAMAAWIREADPTRPIHYERAYDAPVVDIVSSMYPAVETVVEEGEKDDPRPYLMVEFGHAMGNSTGNLQEYWDAVHKYPRLLGGLIWEWSDMGIRQRNEQGEAWYAYGGDFGEEPHSGHFCLDGLLFPDRTPKASLLEYKKVIEPVKIEGDPAGIGRLYVWNRYDFLTLGHLQGTWRLLRDGTVIEAGELPRLSTPPRGSVKLELPLQPQQLEAAGEYWLHVQFTLREAALWAEPGHEIAWADIPLKAAADSQQVQQAKPVLTQLELKETAGEFILTGAKSELRFSKASGTLTTWTHQGTRLLEQGPKVNVWRAPVDNDVHLAKAWVTAGYNRLVLHAREVTAEQTADGGCRVVTRAVLGARGAKPLFDVSVSVVVHASGELELTQELVPRDLGNGDALPPLPRFGVELAMPQGFDRLAWFGRGPHECYVDRKESGKLGVYSGSVQEQFVPYIKPQENGNKSDVRWAELTNAEGVGLRFQGTPAVQPHFDCSVHQYTTEDLATAKHVHELTRVDRSIVKLDARQSGLGNHSCGYAPTLEKYLIPAQRQSFTLRMQPISPNESRESWRDPL</sequence>
<dbReference type="SUPFAM" id="SSF49303">
    <property type="entry name" value="beta-Galactosidase/glucuronidase domain"/>
    <property type="match status" value="2"/>
</dbReference>
<dbReference type="InterPro" id="IPR023232">
    <property type="entry name" value="Glyco_hydro_2_AS"/>
</dbReference>
<dbReference type="InterPro" id="IPR013783">
    <property type="entry name" value="Ig-like_fold"/>
</dbReference>
<keyword evidence="6" id="KW-0326">Glycosidase</keyword>
<dbReference type="PANTHER" id="PTHR46323">
    <property type="entry name" value="BETA-GALACTOSIDASE"/>
    <property type="match status" value="1"/>
</dbReference>
<reference evidence="9 10" key="1">
    <citation type="submission" date="2018-12" db="EMBL/GenBank/DDBJ databases">
        <title>Bacillus ochoae sp. nov., Paenibacillus whitsoniae sp. nov., Paenibacillus spiritus sp. nov. Isolated from the Mars Exploration Rover during spacecraft assembly.</title>
        <authorList>
            <person name="Seuylemezian A."/>
            <person name="Vaishampayan P."/>
        </authorList>
    </citation>
    <scope>NUCLEOTIDE SEQUENCE [LARGE SCALE GENOMIC DNA]</scope>
    <source>
        <strain evidence="9 10">MER 54</strain>
    </source>
</reference>
<dbReference type="GO" id="GO:0009341">
    <property type="term" value="C:beta-galactosidase complex"/>
    <property type="evidence" value="ECO:0007669"/>
    <property type="project" value="InterPro"/>
</dbReference>
<dbReference type="InterPro" id="IPR014718">
    <property type="entry name" value="GH-type_carb-bd"/>
</dbReference>
<comment type="similarity">
    <text evidence="2">Belongs to the glycosyl hydrolase 2 family.</text>
</comment>
<dbReference type="SUPFAM" id="SSF49785">
    <property type="entry name" value="Galactose-binding domain-like"/>
    <property type="match status" value="1"/>
</dbReference>
<dbReference type="GO" id="GO:0004565">
    <property type="term" value="F:beta-galactosidase activity"/>
    <property type="evidence" value="ECO:0007669"/>
    <property type="project" value="UniProtKB-EC"/>
</dbReference>
<evidence type="ECO:0000256" key="5">
    <source>
        <dbReference type="ARBA" id="ARBA00022801"/>
    </source>
</evidence>
<dbReference type="Pfam" id="PF16353">
    <property type="entry name" value="LacZ_4"/>
    <property type="match status" value="1"/>
</dbReference>
<organism evidence="9 10">
    <name type="scientific">Paenibacillus whitsoniae</name>
    <dbReference type="NCBI Taxonomy" id="2496558"/>
    <lineage>
        <taxon>Bacteria</taxon>
        <taxon>Bacillati</taxon>
        <taxon>Bacillota</taxon>
        <taxon>Bacilli</taxon>
        <taxon>Bacillales</taxon>
        <taxon>Paenibacillaceae</taxon>
        <taxon>Paenibacillus</taxon>
    </lineage>
</organism>
<evidence type="ECO:0000256" key="7">
    <source>
        <dbReference type="ARBA" id="ARBA00032230"/>
    </source>
</evidence>
<dbReference type="GO" id="GO:0005990">
    <property type="term" value="P:lactose catabolic process"/>
    <property type="evidence" value="ECO:0007669"/>
    <property type="project" value="TreeGrafter"/>
</dbReference>
<dbReference type="InterPro" id="IPR008979">
    <property type="entry name" value="Galactose-bd-like_sf"/>
</dbReference>
<evidence type="ECO:0000256" key="2">
    <source>
        <dbReference type="ARBA" id="ARBA00007401"/>
    </source>
</evidence>
<dbReference type="PANTHER" id="PTHR46323:SF2">
    <property type="entry name" value="BETA-GALACTOSIDASE"/>
    <property type="match status" value="1"/>
</dbReference>
<keyword evidence="5" id="KW-0378">Hydrolase</keyword>
<dbReference type="SUPFAM" id="SSF74650">
    <property type="entry name" value="Galactose mutarotase-like"/>
    <property type="match status" value="1"/>
</dbReference>
<evidence type="ECO:0000313" key="9">
    <source>
        <dbReference type="EMBL" id="RTE11496.1"/>
    </source>
</evidence>
<comment type="caution">
    <text evidence="9">The sequence shown here is derived from an EMBL/GenBank/DDBJ whole genome shotgun (WGS) entry which is preliminary data.</text>
</comment>
<feature type="domain" description="Beta galactosidase small chain/" evidence="8">
    <location>
        <begin position="738"/>
        <end position="1018"/>
    </location>
</feature>
<dbReference type="InterPro" id="IPR004199">
    <property type="entry name" value="B-gal_small/dom_5"/>
</dbReference>
<dbReference type="Gene3D" id="2.70.98.10">
    <property type="match status" value="1"/>
</dbReference>
<dbReference type="OrthoDB" id="9762066at2"/>
<evidence type="ECO:0000256" key="4">
    <source>
        <dbReference type="ARBA" id="ARBA00013303"/>
    </source>
</evidence>
<dbReference type="InterPro" id="IPR036156">
    <property type="entry name" value="Beta-gal/glucu_dom_sf"/>
</dbReference>
<dbReference type="EMBL" id="RXHU01000007">
    <property type="protein sequence ID" value="RTE11496.1"/>
    <property type="molecule type" value="Genomic_DNA"/>
</dbReference>
<protein>
    <recommendedName>
        <fullName evidence="4">Beta-galactosidase</fullName>
        <ecNumber evidence="3">3.2.1.23</ecNumber>
    </recommendedName>
    <alternativeName>
        <fullName evidence="7">Lactase</fullName>
    </alternativeName>
</protein>
<dbReference type="Proteomes" id="UP000276128">
    <property type="component" value="Unassembled WGS sequence"/>
</dbReference>
<dbReference type="RefSeq" id="WP_126139442.1">
    <property type="nucleotide sequence ID" value="NZ_RXHU01000007.1"/>
</dbReference>
<evidence type="ECO:0000256" key="6">
    <source>
        <dbReference type="ARBA" id="ARBA00023295"/>
    </source>
</evidence>
<dbReference type="Gene3D" id="2.60.40.10">
    <property type="entry name" value="Immunoglobulins"/>
    <property type="match status" value="2"/>
</dbReference>
<dbReference type="SUPFAM" id="SSF51445">
    <property type="entry name" value="(Trans)glycosidases"/>
    <property type="match status" value="1"/>
</dbReference>
<accession>A0A3S0BPU6</accession>
<dbReference type="EC" id="3.2.1.23" evidence="3"/>
<dbReference type="Pfam" id="PF02929">
    <property type="entry name" value="Bgal_small_N"/>
    <property type="match status" value="1"/>
</dbReference>
<comment type="catalytic activity">
    <reaction evidence="1">
        <text>Hydrolysis of terminal non-reducing beta-D-galactose residues in beta-D-galactosides.</text>
        <dbReference type="EC" id="3.2.1.23"/>
    </reaction>
</comment>
<proteinExistence type="inferred from homology"/>
<dbReference type="Pfam" id="PF02836">
    <property type="entry name" value="Glyco_hydro_2_C"/>
    <property type="match status" value="1"/>
</dbReference>
<gene>
    <name evidence="9" type="ORF">EJQ19_01495</name>
</gene>
<dbReference type="InterPro" id="IPR032312">
    <property type="entry name" value="LacZ_4"/>
</dbReference>
<dbReference type="InterPro" id="IPR006104">
    <property type="entry name" value="Glyco_hydro_2_N"/>
</dbReference>
<dbReference type="Pfam" id="PF00703">
    <property type="entry name" value="Glyco_hydro_2"/>
    <property type="match status" value="1"/>
</dbReference>
<dbReference type="FunFam" id="3.20.20.80:FF:000018">
    <property type="entry name" value="Beta-galactosidase"/>
    <property type="match status" value="1"/>
</dbReference>
<evidence type="ECO:0000259" key="8">
    <source>
        <dbReference type="SMART" id="SM01038"/>
    </source>
</evidence>
<dbReference type="InterPro" id="IPR006103">
    <property type="entry name" value="Glyco_hydro_2_cat"/>
</dbReference>
<evidence type="ECO:0000313" key="10">
    <source>
        <dbReference type="Proteomes" id="UP000276128"/>
    </source>
</evidence>
<evidence type="ECO:0000256" key="3">
    <source>
        <dbReference type="ARBA" id="ARBA00012756"/>
    </source>
</evidence>
<dbReference type="InterPro" id="IPR050347">
    <property type="entry name" value="Bact_Beta-galactosidase"/>
</dbReference>
<dbReference type="InterPro" id="IPR006102">
    <property type="entry name" value="Ig-like_GH2"/>
</dbReference>
<dbReference type="Gene3D" id="2.60.120.260">
    <property type="entry name" value="Galactose-binding domain-like"/>
    <property type="match status" value="1"/>
</dbReference>
<dbReference type="PRINTS" id="PR00132">
    <property type="entry name" value="GLHYDRLASE2"/>
</dbReference>
<dbReference type="PROSITE" id="PS00608">
    <property type="entry name" value="GLYCOSYL_HYDROL_F2_2"/>
    <property type="match status" value="1"/>
</dbReference>
<dbReference type="InterPro" id="IPR011013">
    <property type="entry name" value="Gal_mutarotase_sf_dom"/>
</dbReference>
<dbReference type="InterPro" id="IPR006101">
    <property type="entry name" value="Glyco_hydro_2"/>
</dbReference>